<comment type="PTM">
    <text evidence="1">The full-lengh TYSND1 is the active the proteolytic processing of PTS1- and PTS2-proteins and in self-cleavage, and intermolecular self-cleavage of TYSND1 down-regulates its protease activity.</text>
</comment>
<evidence type="ECO:0000313" key="2">
    <source>
        <dbReference type="EMBL" id="CAD7248813.1"/>
    </source>
</evidence>
<keyword evidence="1" id="KW-0576">Peroxisome</keyword>
<reference evidence="2" key="1">
    <citation type="submission" date="2020-11" db="EMBL/GenBank/DDBJ databases">
        <authorList>
            <person name="Tran Van P."/>
        </authorList>
    </citation>
    <scope>NUCLEOTIDE SEQUENCE</scope>
</reference>
<dbReference type="EC" id="3.4.21.-" evidence="1"/>
<dbReference type="PANTHER" id="PTHR21004:SF0">
    <property type="entry name" value="PEROXISOMAL LEADER PEPTIDE-PROCESSING PROTEASE"/>
    <property type="match status" value="1"/>
</dbReference>
<dbReference type="GO" id="GO:0004252">
    <property type="term" value="F:serine-type endopeptidase activity"/>
    <property type="evidence" value="ECO:0007669"/>
    <property type="project" value="InterPro"/>
</dbReference>
<dbReference type="InterPro" id="IPR009003">
    <property type="entry name" value="Peptidase_S1_PA"/>
</dbReference>
<keyword evidence="1" id="KW-0378">Hydrolase</keyword>
<protein>
    <recommendedName>
        <fullName evidence="1">Peroxisomal leader peptide-processing protease</fullName>
        <ecNumber evidence="1">3.4.21.-</ecNumber>
    </recommendedName>
</protein>
<keyword evidence="3" id="KW-1185">Reference proteome</keyword>
<gene>
    <name evidence="2" type="ORF">DSTB1V02_LOCUS8620</name>
</gene>
<comment type="function">
    <text evidence="1">Peroxisomal protease that mediates both the removal of the leader peptide from proteins containing a PTS2 target sequence and processes several PTS1-containing proteins. Catalyzes the processing of PTS1-proteins involved in the peroxisomal beta-oxidation of fatty acids.</text>
</comment>
<proteinExistence type="inferred from homology"/>
<comment type="subcellular location">
    <subcellularLocation>
        <location evidence="1">Peroxisome</location>
    </subcellularLocation>
</comment>
<dbReference type="AlphaFoldDB" id="A0A7R8XDZ4"/>
<dbReference type="GO" id="GO:0005777">
    <property type="term" value="C:peroxisome"/>
    <property type="evidence" value="ECO:0007669"/>
    <property type="project" value="UniProtKB-SubCell"/>
</dbReference>
<dbReference type="PANTHER" id="PTHR21004">
    <property type="entry name" value="SERINE PROTEASE-RELATED"/>
    <property type="match status" value="1"/>
</dbReference>
<dbReference type="InterPro" id="IPR043504">
    <property type="entry name" value="Peptidase_S1_PA_chymotrypsin"/>
</dbReference>
<sequence length="538" mass="59221">MMKFRRSVVVTCYRLSPVGNRVNASIGSGITLDPKDSSYVLASAIFLKYPVEEFEAVAVNARCRFRVLLECEDDHEPVRENFRLKSILESQTLKDALSHVLPPRNPEPRYVGEPADEQVLNSFSSFLILERMVVKNEKTVEEILEVALSDNGRDLHKGSEVYIEGTPFPSNSPSTVFLNSLSQGIVSNVFSTKNNKTKNWDRGLVLLDARILPGQEGSAVYDSSGKLAGMLLARVNQSDVEGAHFGLAVLWPHLLRSLLRCQSHQSREESKLLPLEKFQGLDHEKREVIWDVEGSTVMVSAGGSRGSGVIIEESPGTATPGFVLTCAHVVRNHEMAAVRWMGKNGKEEVSLGEVLYRSPAGIPFDIALLALRDDEDDSFRSRAIPATIMQDPPHRGLEVLGVGYGILGNPRMELSGPMVTRGIVSKVVSSRSSLNPVLLQCSCAVYPGCSGGGVFSMEKRELVGIIVCNTSMQARHMNPIYYPNASLAIPVIAIAPVIRRFNQSQDVKDLEYLTLNDTRAKEVWGLGEYEALSPRSKL</sequence>
<dbReference type="GO" id="GO:0016485">
    <property type="term" value="P:protein processing"/>
    <property type="evidence" value="ECO:0007669"/>
    <property type="project" value="InterPro"/>
</dbReference>
<keyword evidence="1" id="KW-0645">Protease</keyword>
<name>A0A7R8XDZ4_9CRUS</name>
<evidence type="ECO:0000256" key="1">
    <source>
        <dbReference type="PIRNR" id="PIRNR037989"/>
    </source>
</evidence>
<dbReference type="Proteomes" id="UP000677054">
    <property type="component" value="Unassembled WGS sequence"/>
</dbReference>
<dbReference type="SUPFAM" id="SSF50494">
    <property type="entry name" value="Trypsin-like serine proteases"/>
    <property type="match status" value="2"/>
</dbReference>
<dbReference type="EMBL" id="CAJPEV010002006">
    <property type="protein sequence ID" value="CAG0895282.1"/>
    <property type="molecule type" value="Genomic_DNA"/>
</dbReference>
<dbReference type="Pfam" id="PF13365">
    <property type="entry name" value="Trypsin_2"/>
    <property type="match status" value="2"/>
</dbReference>
<comment type="similarity">
    <text evidence="1">Belongs to the peptidase S1B family.</text>
</comment>
<accession>A0A7R8XDZ4</accession>
<evidence type="ECO:0000313" key="3">
    <source>
        <dbReference type="Proteomes" id="UP000677054"/>
    </source>
</evidence>
<dbReference type="OrthoDB" id="17845at2759"/>
<keyword evidence="1" id="KW-0720">Serine protease</keyword>
<organism evidence="2">
    <name type="scientific">Darwinula stevensoni</name>
    <dbReference type="NCBI Taxonomy" id="69355"/>
    <lineage>
        <taxon>Eukaryota</taxon>
        <taxon>Metazoa</taxon>
        <taxon>Ecdysozoa</taxon>
        <taxon>Arthropoda</taxon>
        <taxon>Crustacea</taxon>
        <taxon>Oligostraca</taxon>
        <taxon>Ostracoda</taxon>
        <taxon>Podocopa</taxon>
        <taxon>Podocopida</taxon>
        <taxon>Darwinulocopina</taxon>
        <taxon>Darwinuloidea</taxon>
        <taxon>Darwinulidae</taxon>
        <taxon>Darwinula</taxon>
    </lineage>
</organism>
<dbReference type="EMBL" id="LR901523">
    <property type="protein sequence ID" value="CAD7248813.1"/>
    <property type="molecule type" value="Genomic_DNA"/>
</dbReference>
<dbReference type="Gene3D" id="2.40.10.10">
    <property type="entry name" value="Trypsin-like serine proteases"/>
    <property type="match status" value="3"/>
</dbReference>
<dbReference type="InterPro" id="IPR039245">
    <property type="entry name" value="TYSND1/DEG15"/>
</dbReference>